<evidence type="ECO:0000256" key="1">
    <source>
        <dbReference type="SAM" id="MobiDB-lite"/>
    </source>
</evidence>
<proteinExistence type="predicted"/>
<dbReference type="OrthoDB" id="10508781at2759"/>
<protein>
    <submittedName>
        <fullName evidence="2">Fragile X mental retardation protein 1 homolog</fullName>
    </submittedName>
</protein>
<evidence type="ECO:0000313" key="3">
    <source>
        <dbReference type="Proteomes" id="UP000325081"/>
    </source>
</evidence>
<reference evidence="3" key="1">
    <citation type="journal article" date="2019" name="Curr. Biol.">
        <title>Genome Sequence of Striga asiatica Provides Insight into the Evolution of Plant Parasitism.</title>
        <authorList>
            <person name="Yoshida S."/>
            <person name="Kim S."/>
            <person name="Wafula E.K."/>
            <person name="Tanskanen J."/>
            <person name="Kim Y.M."/>
            <person name="Honaas L."/>
            <person name="Yang Z."/>
            <person name="Spallek T."/>
            <person name="Conn C.E."/>
            <person name="Ichihashi Y."/>
            <person name="Cheong K."/>
            <person name="Cui S."/>
            <person name="Der J.P."/>
            <person name="Gundlach H."/>
            <person name="Jiao Y."/>
            <person name="Hori C."/>
            <person name="Ishida J.K."/>
            <person name="Kasahara H."/>
            <person name="Kiba T."/>
            <person name="Kim M.S."/>
            <person name="Koo N."/>
            <person name="Laohavisit A."/>
            <person name="Lee Y.H."/>
            <person name="Lumba S."/>
            <person name="McCourt P."/>
            <person name="Mortimer J.C."/>
            <person name="Mutuku J.M."/>
            <person name="Nomura T."/>
            <person name="Sasaki-Sekimoto Y."/>
            <person name="Seto Y."/>
            <person name="Wang Y."/>
            <person name="Wakatake T."/>
            <person name="Sakakibara H."/>
            <person name="Demura T."/>
            <person name="Yamaguchi S."/>
            <person name="Yoneyama K."/>
            <person name="Manabe R.I."/>
            <person name="Nelson D.C."/>
            <person name="Schulman A.H."/>
            <person name="Timko M.P."/>
            <person name="dePamphilis C.W."/>
            <person name="Choi D."/>
            <person name="Shirasu K."/>
        </authorList>
    </citation>
    <scope>NUCLEOTIDE SEQUENCE [LARGE SCALE GENOMIC DNA]</scope>
    <source>
        <strain evidence="3">cv. UVA1</strain>
    </source>
</reference>
<comment type="caution">
    <text evidence="2">The sequence shown here is derived from an EMBL/GenBank/DDBJ whole genome shotgun (WGS) entry which is preliminary data.</text>
</comment>
<feature type="compositionally biased region" description="Gly residues" evidence="1">
    <location>
        <begin position="101"/>
        <end position="110"/>
    </location>
</feature>
<sequence>KSCTNALVENPKKAQRKKKSVVSHATAAENPPPAPQSGRKKPRRNPVRMTQTEPALQSANDHGSQIHKERNLMSTEKMVHLVRGGSSSRGGSNGSANRSGSGSGYGSGRGQRGRVQRGRGQRGMGHTTGTQESAAN</sequence>
<gene>
    <name evidence="2" type="ORF">STAS_27975</name>
</gene>
<feature type="compositionally biased region" description="Basic residues" evidence="1">
    <location>
        <begin position="111"/>
        <end position="120"/>
    </location>
</feature>
<accession>A0A5A7QZ14</accession>
<feature type="non-terminal residue" evidence="2">
    <location>
        <position position="1"/>
    </location>
</feature>
<keyword evidence="3" id="KW-1185">Reference proteome</keyword>
<feature type="non-terminal residue" evidence="2">
    <location>
        <position position="136"/>
    </location>
</feature>
<dbReference type="AlphaFoldDB" id="A0A5A7QZ14"/>
<dbReference type="Proteomes" id="UP000325081">
    <property type="component" value="Unassembled WGS sequence"/>
</dbReference>
<organism evidence="2 3">
    <name type="scientific">Striga asiatica</name>
    <name type="common">Asiatic witchweed</name>
    <name type="synonym">Buchnera asiatica</name>
    <dbReference type="NCBI Taxonomy" id="4170"/>
    <lineage>
        <taxon>Eukaryota</taxon>
        <taxon>Viridiplantae</taxon>
        <taxon>Streptophyta</taxon>
        <taxon>Embryophyta</taxon>
        <taxon>Tracheophyta</taxon>
        <taxon>Spermatophyta</taxon>
        <taxon>Magnoliopsida</taxon>
        <taxon>eudicotyledons</taxon>
        <taxon>Gunneridae</taxon>
        <taxon>Pentapetalae</taxon>
        <taxon>asterids</taxon>
        <taxon>lamiids</taxon>
        <taxon>Lamiales</taxon>
        <taxon>Orobanchaceae</taxon>
        <taxon>Buchnereae</taxon>
        <taxon>Striga</taxon>
    </lineage>
</organism>
<feature type="region of interest" description="Disordered" evidence="1">
    <location>
        <begin position="1"/>
        <end position="136"/>
    </location>
</feature>
<evidence type="ECO:0000313" key="2">
    <source>
        <dbReference type="EMBL" id="GER50653.1"/>
    </source>
</evidence>
<feature type="compositionally biased region" description="Polar residues" evidence="1">
    <location>
        <begin position="127"/>
        <end position="136"/>
    </location>
</feature>
<name>A0A5A7QZ14_STRAF</name>
<dbReference type="EMBL" id="BKCP01009403">
    <property type="protein sequence ID" value="GER50653.1"/>
    <property type="molecule type" value="Genomic_DNA"/>
</dbReference>
<feature type="compositionally biased region" description="Polar residues" evidence="1">
    <location>
        <begin position="48"/>
        <end position="63"/>
    </location>
</feature>